<protein>
    <submittedName>
        <fullName evidence="1">Uncharacterized protein</fullName>
    </submittedName>
</protein>
<reference evidence="1 2" key="1">
    <citation type="journal article" date="2013" name="Genome Announc.">
        <title>Draft Genome Sequence of Cyclobacterium qasimii Strain M12-11BT, Isolated from Arctic Marine Sediment.</title>
        <authorList>
            <person name="Shivaji S."/>
            <person name="Ara S."/>
            <person name="Singh A."/>
            <person name="Kumar Pinnaka A."/>
        </authorList>
    </citation>
    <scope>NUCLEOTIDE SEQUENCE [LARGE SCALE GENOMIC DNA]</scope>
    <source>
        <strain evidence="1 2">M12-11B</strain>
    </source>
</reference>
<dbReference type="AlphaFoldDB" id="S7V6J7"/>
<evidence type="ECO:0000313" key="2">
    <source>
        <dbReference type="Proteomes" id="UP000014974"/>
    </source>
</evidence>
<name>S7V6J7_9BACT</name>
<evidence type="ECO:0000313" key="1">
    <source>
        <dbReference type="EMBL" id="EPR65571.1"/>
    </source>
</evidence>
<accession>S7V6J7</accession>
<proteinExistence type="predicted"/>
<sequence length="38" mass="4236">MEVKLTADMVNHLNEITLPLKEKLGSNADLWQTGGRVI</sequence>
<comment type="caution">
    <text evidence="1">The sequence shown here is derived from an EMBL/GenBank/DDBJ whole genome shotgun (WGS) entry which is preliminary data.</text>
</comment>
<dbReference type="eggNOG" id="COG0667">
    <property type="taxonomic scope" value="Bacteria"/>
</dbReference>
<dbReference type="STRING" id="641524.ADICYQ_5492"/>
<dbReference type="Proteomes" id="UP000014974">
    <property type="component" value="Unassembled WGS sequence"/>
</dbReference>
<gene>
    <name evidence="1" type="ORF">ADICYQ_5492</name>
</gene>
<organism evidence="1 2">
    <name type="scientific">Cyclobacterium qasimii M12-11B</name>
    <dbReference type="NCBI Taxonomy" id="641524"/>
    <lineage>
        <taxon>Bacteria</taxon>
        <taxon>Pseudomonadati</taxon>
        <taxon>Bacteroidota</taxon>
        <taxon>Cytophagia</taxon>
        <taxon>Cytophagales</taxon>
        <taxon>Cyclobacteriaceae</taxon>
        <taxon>Cyclobacterium</taxon>
    </lineage>
</organism>
<dbReference type="EMBL" id="ATNM01000191">
    <property type="protein sequence ID" value="EPR65571.1"/>
    <property type="molecule type" value="Genomic_DNA"/>
</dbReference>